<dbReference type="SMART" id="SM00408">
    <property type="entry name" value="IGc2"/>
    <property type="match status" value="1"/>
</dbReference>
<dbReference type="STRING" id="103827.A0A0N5CP26"/>
<dbReference type="InterPro" id="IPR013098">
    <property type="entry name" value="Ig_I-set"/>
</dbReference>
<accession>A0A0N5CP26</accession>
<evidence type="ECO:0000259" key="3">
    <source>
        <dbReference type="PROSITE" id="PS50835"/>
    </source>
</evidence>
<dbReference type="InterPro" id="IPR036179">
    <property type="entry name" value="Ig-like_dom_sf"/>
</dbReference>
<sequence length="218" mass="24933">MQYFLEHLTEIPYLHFTKTPREIETITNEDLVLKCEAIGIPPPIIEWAYNGKLMYAVDESNDVEKVYNAGLRTIQNGVTASKIVIPCTSTKTVTQYKCLANNQHYKLETITTITNEGSTNCSHKLSSPVINMWTDGRFERSGATVQLFCRIHDNLKSNITWYNEASVKLENAKKYKIMKNGDLIIHDTVWEDMGVYTCVASNEFGEDRIMAFFYPTQP</sequence>
<dbReference type="EMBL" id="UYYF01000320">
    <property type="protein sequence ID" value="VDM97671.1"/>
    <property type="molecule type" value="Genomic_DNA"/>
</dbReference>
<evidence type="ECO:0000313" key="5">
    <source>
        <dbReference type="Proteomes" id="UP000276776"/>
    </source>
</evidence>
<evidence type="ECO:0000313" key="6">
    <source>
        <dbReference type="WBParaSite" id="TCLT_0000195801-mRNA-1"/>
    </source>
</evidence>
<name>A0A0N5CP26_THECL</name>
<dbReference type="GO" id="GO:0048468">
    <property type="term" value="P:cell development"/>
    <property type="evidence" value="ECO:0007669"/>
    <property type="project" value="UniProtKB-ARBA"/>
</dbReference>
<evidence type="ECO:0000313" key="4">
    <source>
        <dbReference type="EMBL" id="VDM97671.1"/>
    </source>
</evidence>
<dbReference type="InterPro" id="IPR007110">
    <property type="entry name" value="Ig-like_dom"/>
</dbReference>
<evidence type="ECO:0000256" key="1">
    <source>
        <dbReference type="ARBA" id="ARBA00022737"/>
    </source>
</evidence>
<protein>
    <submittedName>
        <fullName evidence="6">Ig-like domain-containing protein</fullName>
    </submittedName>
</protein>
<keyword evidence="5" id="KW-1185">Reference proteome</keyword>
<reference evidence="4 5" key="2">
    <citation type="submission" date="2018-11" db="EMBL/GenBank/DDBJ databases">
        <authorList>
            <consortium name="Pathogen Informatics"/>
        </authorList>
    </citation>
    <scope>NUCLEOTIDE SEQUENCE [LARGE SCALE GENOMIC DNA]</scope>
</reference>
<keyword evidence="1" id="KW-0677">Repeat</keyword>
<dbReference type="OMA" id="QTADWED"/>
<dbReference type="AlphaFoldDB" id="A0A0N5CP26"/>
<dbReference type="InterPro" id="IPR013783">
    <property type="entry name" value="Ig-like_fold"/>
</dbReference>
<organism evidence="6">
    <name type="scientific">Thelazia callipaeda</name>
    <name type="common">Oriental eyeworm</name>
    <name type="synonym">Parasitic nematode</name>
    <dbReference type="NCBI Taxonomy" id="103827"/>
    <lineage>
        <taxon>Eukaryota</taxon>
        <taxon>Metazoa</taxon>
        <taxon>Ecdysozoa</taxon>
        <taxon>Nematoda</taxon>
        <taxon>Chromadorea</taxon>
        <taxon>Rhabditida</taxon>
        <taxon>Spirurina</taxon>
        <taxon>Spiruromorpha</taxon>
        <taxon>Thelazioidea</taxon>
        <taxon>Thelaziidae</taxon>
        <taxon>Thelazia</taxon>
    </lineage>
</organism>
<dbReference type="PROSITE" id="PS50835">
    <property type="entry name" value="IG_LIKE"/>
    <property type="match status" value="2"/>
</dbReference>
<dbReference type="Proteomes" id="UP000276776">
    <property type="component" value="Unassembled WGS sequence"/>
</dbReference>
<dbReference type="PANTHER" id="PTHR10075:SF14">
    <property type="entry name" value="CELL ADHESION MOLECULE DSCAM2-RELATED"/>
    <property type="match status" value="1"/>
</dbReference>
<dbReference type="OrthoDB" id="6138780at2759"/>
<reference evidence="6" key="1">
    <citation type="submission" date="2017-02" db="UniProtKB">
        <authorList>
            <consortium name="WormBaseParasite"/>
        </authorList>
    </citation>
    <scope>IDENTIFICATION</scope>
</reference>
<feature type="domain" description="Ig-like" evidence="3">
    <location>
        <begin position="128"/>
        <end position="202"/>
    </location>
</feature>
<proteinExistence type="predicted"/>
<gene>
    <name evidence="4" type="ORF">TCLT_LOCUS1959</name>
</gene>
<dbReference type="PANTHER" id="PTHR10075">
    <property type="entry name" value="BASIGIN RELATED"/>
    <property type="match status" value="1"/>
</dbReference>
<dbReference type="WBParaSite" id="TCLT_0000195801-mRNA-1">
    <property type="protein sequence ID" value="TCLT_0000195801-mRNA-1"/>
    <property type="gene ID" value="TCLT_0000195801"/>
</dbReference>
<feature type="domain" description="Ig-like" evidence="3">
    <location>
        <begin position="12"/>
        <end position="114"/>
    </location>
</feature>
<dbReference type="SUPFAM" id="SSF48726">
    <property type="entry name" value="Immunoglobulin"/>
    <property type="match status" value="2"/>
</dbReference>
<dbReference type="Pfam" id="PF07679">
    <property type="entry name" value="I-set"/>
    <property type="match status" value="2"/>
</dbReference>
<evidence type="ECO:0000256" key="2">
    <source>
        <dbReference type="ARBA" id="ARBA00023319"/>
    </source>
</evidence>
<dbReference type="Gene3D" id="2.60.40.10">
    <property type="entry name" value="Immunoglobulins"/>
    <property type="match status" value="2"/>
</dbReference>
<keyword evidence="2" id="KW-0393">Immunoglobulin domain</keyword>
<dbReference type="InterPro" id="IPR003598">
    <property type="entry name" value="Ig_sub2"/>
</dbReference>